<protein>
    <submittedName>
        <fullName evidence="1">Uncharacterized protein</fullName>
    </submittedName>
</protein>
<comment type="caution">
    <text evidence="1">The sequence shown here is derived from an EMBL/GenBank/DDBJ whole genome shotgun (WGS) entry which is preliminary data.</text>
</comment>
<sequence>MPRIAPSTIRRAYRISPHAATLLPATRDLSSTLNELRWIREYVQAQQQKQQLEGPVRGSPTGTSAEHHVAALCVDISPKAVRLARENVKYNVRRGLMPTPQPPRASVAFSQADIFSDALLDELEQLATAGGGGDSDPAWDVIVCNPPYVSHWGFAHQTARGVRNYEPKIAQVPMVTYSGGGGGHEPEDVFYARLLDIGARLGPRVMLFEVGDLKQALRVVEMALGHKGLGGSGVEVQAEVWRDWPDATPEEDEETSAMVCNGSREVQIRGGGHGRSVFIQCR</sequence>
<dbReference type="GO" id="GO:0003676">
    <property type="term" value="F:nucleic acid binding"/>
    <property type="evidence" value="ECO:0007669"/>
    <property type="project" value="InterPro"/>
</dbReference>
<dbReference type="SUPFAM" id="SSF53335">
    <property type="entry name" value="S-adenosyl-L-methionine-dependent methyltransferases"/>
    <property type="match status" value="1"/>
</dbReference>
<dbReference type="PANTHER" id="PTHR18895">
    <property type="entry name" value="HEMK METHYLTRANSFERASE"/>
    <property type="match status" value="1"/>
</dbReference>
<accession>A0AAN9YB32</accession>
<evidence type="ECO:0000313" key="1">
    <source>
        <dbReference type="EMBL" id="KAK7731718.1"/>
    </source>
</evidence>
<dbReference type="Proteomes" id="UP001320245">
    <property type="component" value="Unassembled WGS sequence"/>
</dbReference>
<name>A0AAN9YB32_9PEZI</name>
<dbReference type="PROSITE" id="PS00092">
    <property type="entry name" value="N6_MTASE"/>
    <property type="match status" value="1"/>
</dbReference>
<reference evidence="1 2" key="1">
    <citation type="journal article" date="2023" name="PLoS ONE">
        <title>Cytospora paraplurivora sp. nov. isolated from orchards with fruit tree decline syndrome in Ontario, Canada.</title>
        <authorList>
            <person name="Ilyukhin E."/>
            <person name="Nguyen H.D.T."/>
            <person name="Castle A.J."/>
            <person name="Ellouze W."/>
        </authorList>
    </citation>
    <scope>NUCLEOTIDE SEQUENCE [LARGE SCALE GENOMIC DNA]</scope>
    <source>
        <strain evidence="1 2">FDS-564</strain>
    </source>
</reference>
<dbReference type="InterPro" id="IPR029063">
    <property type="entry name" value="SAM-dependent_MTases_sf"/>
</dbReference>
<dbReference type="EMBL" id="JAJSPL020000054">
    <property type="protein sequence ID" value="KAK7731718.1"/>
    <property type="molecule type" value="Genomic_DNA"/>
</dbReference>
<dbReference type="PANTHER" id="PTHR18895:SF74">
    <property type="entry name" value="MTRF1L RELEASE FACTOR GLUTAMINE METHYLTRANSFERASE"/>
    <property type="match status" value="1"/>
</dbReference>
<organism evidence="1 2">
    <name type="scientific">Cytospora paraplurivora</name>
    <dbReference type="NCBI Taxonomy" id="2898453"/>
    <lineage>
        <taxon>Eukaryota</taxon>
        <taxon>Fungi</taxon>
        <taxon>Dikarya</taxon>
        <taxon>Ascomycota</taxon>
        <taxon>Pezizomycotina</taxon>
        <taxon>Sordariomycetes</taxon>
        <taxon>Sordariomycetidae</taxon>
        <taxon>Diaporthales</taxon>
        <taxon>Cytosporaceae</taxon>
        <taxon>Cytospora</taxon>
    </lineage>
</organism>
<dbReference type="AlphaFoldDB" id="A0AAN9YB32"/>
<dbReference type="InterPro" id="IPR002052">
    <property type="entry name" value="DNA_methylase_N6_adenine_CS"/>
</dbReference>
<dbReference type="GO" id="GO:0032259">
    <property type="term" value="P:methylation"/>
    <property type="evidence" value="ECO:0007669"/>
    <property type="project" value="InterPro"/>
</dbReference>
<keyword evidence="2" id="KW-1185">Reference proteome</keyword>
<dbReference type="Gene3D" id="3.40.50.150">
    <property type="entry name" value="Vaccinia Virus protein VP39"/>
    <property type="match status" value="1"/>
</dbReference>
<gene>
    <name evidence="1" type="ORF">SLS53_008662</name>
</gene>
<evidence type="ECO:0000313" key="2">
    <source>
        <dbReference type="Proteomes" id="UP001320245"/>
    </source>
</evidence>
<proteinExistence type="predicted"/>
<dbReference type="GO" id="GO:0008168">
    <property type="term" value="F:methyltransferase activity"/>
    <property type="evidence" value="ECO:0007669"/>
    <property type="project" value="InterPro"/>
</dbReference>
<dbReference type="GO" id="GO:0005739">
    <property type="term" value="C:mitochondrion"/>
    <property type="evidence" value="ECO:0007669"/>
    <property type="project" value="TreeGrafter"/>
</dbReference>
<dbReference type="InterPro" id="IPR050320">
    <property type="entry name" value="N5-glutamine_MTase"/>
</dbReference>